<evidence type="ECO:0000256" key="1">
    <source>
        <dbReference type="ARBA" id="ARBA00004651"/>
    </source>
</evidence>
<evidence type="ECO:0008006" key="9">
    <source>
        <dbReference type="Google" id="ProtNLM"/>
    </source>
</evidence>
<feature type="transmembrane region" description="Helical" evidence="7">
    <location>
        <begin position="125"/>
        <end position="147"/>
    </location>
</feature>
<feature type="transmembrane region" description="Helical" evidence="7">
    <location>
        <begin position="255"/>
        <end position="280"/>
    </location>
</feature>
<dbReference type="PANTHER" id="PTHR42770">
    <property type="entry name" value="AMINO ACID TRANSPORTER-RELATED"/>
    <property type="match status" value="1"/>
</dbReference>
<reference evidence="8" key="1">
    <citation type="submission" date="2014-06" db="EMBL/GenBank/DDBJ databases">
        <title>Key roles for freshwater Actinobacteria revealed by deep metagenomic sequencing.</title>
        <authorList>
            <person name="Ghai R."/>
            <person name="Mizuno C.M."/>
            <person name="Picazo A."/>
            <person name="Camacho A."/>
            <person name="Rodriguez-Valera F."/>
        </authorList>
    </citation>
    <scope>NUCLEOTIDE SEQUENCE</scope>
</reference>
<dbReference type="InterPro" id="IPR002293">
    <property type="entry name" value="AA/rel_permease1"/>
</dbReference>
<comment type="subcellular location">
    <subcellularLocation>
        <location evidence="1">Cell membrane</location>
        <topology evidence="1">Multi-pass membrane protein</topology>
    </subcellularLocation>
</comment>
<comment type="caution">
    <text evidence="8">The sequence shown here is derived from an EMBL/GenBank/DDBJ whole genome shotgun (WGS) entry which is preliminary data.</text>
</comment>
<dbReference type="Gene3D" id="1.20.1740.10">
    <property type="entry name" value="Amino acid/polyamine transporter I"/>
    <property type="match status" value="1"/>
</dbReference>
<dbReference type="PIRSF" id="PIRSF006060">
    <property type="entry name" value="AA_transporter"/>
    <property type="match status" value="1"/>
</dbReference>
<evidence type="ECO:0000256" key="3">
    <source>
        <dbReference type="ARBA" id="ARBA00022475"/>
    </source>
</evidence>
<dbReference type="InterPro" id="IPR050367">
    <property type="entry name" value="APC_superfamily"/>
</dbReference>
<feature type="transmembrane region" description="Helical" evidence="7">
    <location>
        <begin position="346"/>
        <end position="369"/>
    </location>
</feature>
<keyword evidence="3" id="KW-1003">Cell membrane</keyword>
<protein>
    <recommendedName>
        <fullName evidence="9">Amino acid permease/ SLC12A domain-containing protein</fullName>
    </recommendedName>
</protein>
<keyword evidence="2" id="KW-0813">Transport</keyword>
<dbReference type="GO" id="GO:0005886">
    <property type="term" value="C:plasma membrane"/>
    <property type="evidence" value="ECO:0007669"/>
    <property type="project" value="UniProtKB-SubCell"/>
</dbReference>
<evidence type="ECO:0000256" key="7">
    <source>
        <dbReference type="SAM" id="Phobius"/>
    </source>
</evidence>
<proteinExistence type="predicted"/>
<name>A0A094PI62_9ZZZZ</name>
<keyword evidence="5 7" id="KW-1133">Transmembrane helix</keyword>
<sequence>VLVANEAFNAYVFDLSTISVLNWIFKLAFVWIAILLAIVSLKTGKIFVNVGAWAKLIVLLLLVGTTVVYGFKNGFQGLDLGGLSPTLGGFLAVAPVLAFAYVGFEAPNAASEEMFDAAKDTAPAIRRGTSIAMLAYLLPVLAILLVIPADQVAGVDSFMGAVATVFSIYGSAANALLSITALLLVYALLNQGSSWMIATDRIQAMAAADGTFFSGYFGEFNQKLGTPLRMNLLSGVMSSVFVVAATLLVEGDAAVLFSVVLYCAISTLLVSYITIIPALMKLKRIYPDVPRSYQVPGGSRGFHILGILVYVYIIIGSIVALFPGTLESALGMEYEYAEIWGTTQGAVMGFTLGTFVIVVLIGVVGYLGAGKVRKNLAS</sequence>
<dbReference type="PANTHER" id="PTHR42770:SF15">
    <property type="entry name" value="GLUTAMATE_GAMMA-AMINOBUTYRATE ANTIPORTER-RELATED"/>
    <property type="match status" value="1"/>
</dbReference>
<feature type="non-terminal residue" evidence="8">
    <location>
        <position position="1"/>
    </location>
</feature>
<evidence type="ECO:0000256" key="5">
    <source>
        <dbReference type="ARBA" id="ARBA00022989"/>
    </source>
</evidence>
<feature type="transmembrane region" description="Helical" evidence="7">
    <location>
        <begin position="53"/>
        <end position="71"/>
    </location>
</feature>
<accession>A0A094PI62</accession>
<feature type="transmembrane region" description="Helical" evidence="7">
    <location>
        <begin position="20"/>
        <end position="41"/>
    </location>
</feature>
<feature type="transmembrane region" description="Helical" evidence="7">
    <location>
        <begin position="301"/>
        <end position="326"/>
    </location>
</feature>
<evidence type="ECO:0000313" key="8">
    <source>
        <dbReference type="EMBL" id="KGA11295.1"/>
    </source>
</evidence>
<evidence type="ECO:0000256" key="2">
    <source>
        <dbReference type="ARBA" id="ARBA00022448"/>
    </source>
</evidence>
<keyword evidence="4 7" id="KW-0812">Transmembrane</keyword>
<dbReference type="Pfam" id="PF13520">
    <property type="entry name" value="AA_permease_2"/>
    <property type="match status" value="1"/>
</dbReference>
<evidence type="ECO:0000256" key="6">
    <source>
        <dbReference type="ARBA" id="ARBA00023136"/>
    </source>
</evidence>
<feature type="transmembrane region" description="Helical" evidence="7">
    <location>
        <begin position="230"/>
        <end position="249"/>
    </location>
</feature>
<dbReference type="GO" id="GO:0022857">
    <property type="term" value="F:transmembrane transporter activity"/>
    <property type="evidence" value="ECO:0007669"/>
    <property type="project" value="InterPro"/>
</dbReference>
<feature type="transmembrane region" description="Helical" evidence="7">
    <location>
        <begin position="167"/>
        <end position="189"/>
    </location>
</feature>
<organism evidence="8">
    <name type="scientific">freshwater metagenome</name>
    <dbReference type="NCBI Taxonomy" id="449393"/>
    <lineage>
        <taxon>unclassified sequences</taxon>
        <taxon>metagenomes</taxon>
        <taxon>ecological metagenomes</taxon>
    </lineage>
</organism>
<gene>
    <name evidence="8" type="ORF">GM51_22770</name>
</gene>
<feature type="transmembrane region" description="Helical" evidence="7">
    <location>
        <begin position="83"/>
        <end position="104"/>
    </location>
</feature>
<evidence type="ECO:0000256" key="4">
    <source>
        <dbReference type="ARBA" id="ARBA00022692"/>
    </source>
</evidence>
<dbReference type="EMBL" id="JNSL01000239">
    <property type="protein sequence ID" value="KGA11295.1"/>
    <property type="molecule type" value="Genomic_DNA"/>
</dbReference>
<keyword evidence="6 7" id="KW-0472">Membrane</keyword>
<dbReference type="AlphaFoldDB" id="A0A094PI62"/>